<comment type="caution">
    <text evidence="1">The sequence shown here is derived from an EMBL/GenBank/DDBJ whole genome shotgun (WGS) entry which is preliminary data.</text>
</comment>
<reference evidence="1 2" key="1">
    <citation type="journal article" date="2021" name="MBio">
        <title>Poor Competitiveness of Bradyrhizobium in Pigeon Pea Root Colonization in Indian Soils.</title>
        <authorList>
            <person name="Chalasani D."/>
            <person name="Basu A."/>
            <person name="Pullabhotla S.V.S.R.N."/>
            <person name="Jorrin B."/>
            <person name="Neal A.L."/>
            <person name="Poole P.S."/>
            <person name="Podile A.R."/>
            <person name="Tkacz A."/>
        </authorList>
    </citation>
    <scope>NUCLEOTIDE SEQUENCE [LARGE SCALE GENOMIC DNA]</scope>
    <source>
        <strain evidence="1 2">HU44</strain>
    </source>
</reference>
<dbReference type="Proteomes" id="UP000757604">
    <property type="component" value="Unassembled WGS sequence"/>
</dbReference>
<evidence type="ECO:0000313" key="2">
    <source>
        <dbReference type="Proteomes" id="UP000757604"/>
    </source>
</evidence>
<gene>
    <name evidence="1" type="ORF">JNB71_11485</name>
</gene>
<organism evidence="1 2">
    <name type="scientific">Rhizobium herbae</name>
    <dbReference type="NCBI Taxonomy" id="508661"/>
    <lineage>
        <taxon>Bacteria</taxon>
        <taxon>Pseudomonadati</taxon>
        <taxon>Pseudomonadota</taxon>
        <taxon>Alphaproteobacteria</taxon>
        <taxon>Hyphomicrobiales</taxon>
        <taxon>Rhizobiaceae</taxon>
        <taxon>Rhizobium/Agrobacterium group</taxon>
        <taxon>Rhizobium</taxon>
    </lineage>
</organism>
<dbReference type="RefSeq" id="WP_220371908.1">
    <property type="nucleotide sequence ID" value="NZ_JAEUAO010000002.1"/>
</dbReference>
<dbReference type="EMBL" id="JAEUAO010000002">
    <property type="protein sequence ID" value="MBW9063942.1"/>
    <property type="molecule type" value="Genomic_DNA"/>
</dbReference>
<protein>
    <submittedName>
        <fullName evidence="1">DUF523 domain-containing protein</fullName>
    </submittedName>
</protein>
<accession>A0ABS7H9Q8</accession>
<proteinExistence type="predicted"/>
<name>A0ABS7H9Q8_9HYPH</name>
<dbReference type="PANTHER" id="PTHR30087:SF1">
    <property type="entry name" value="HYPOTHETICAL CYTOSOLIC PROTEIN"/>
    <property type="match status" value="1"/>
</dbReference>
<keyword evidence="2" id="KW-1185">Reference proteome</keyword>
<evidence type="ECO:0000313" key="1">
    <source>
        <dbReference type="EMBL" id="MBW9063942.1"/>
    </source>
</evidence>
<dbReference type="PANTHER" id="PTHR30087">
    <property type="entry name" value="INNER MEMBRANE PROTEIN"/>
    <property type="match status" value="1"/>
</dbReference>
<dbReference type="Pfam" id="PF04463">
    <property type="entry name" value="2-thiour_desulf"/>
    <property type="match status" value="1"/>
</dbReference>
<sequence length="162" mass="16271">MGARILVSACLMGHAVRYDGRATHASGTRSLARGRAAGDYLSGNVGGHAGTAAACGNRTGKSAAEVLSGGARVLESNGDDVTAEFRQAAENALAVALETGCAYALLIDGSPSCGSGFIYDGSFSGRRRPGEGVTAALLKAHGIQVFSGRDIDALVEVLGSTV</sequence>
<dbReference type="InterPro" id="IPR007553">
    <property type="entry name" value="2-thiour_desulf"/>
</dbReference>